<dbReference type="GO" id="GO:0020037">
    <property type="term" value="F:heme binding"/>
    <property type="evidence" value="ECO:0007669"/>
    <property type="project" value="InterPro"/>
</dbReference>
<dbReference type="InterPro" id="IPR002401">
    <property type="entry name" value="Cyt_P450_E_grp-I"/>
</dbReference>
<keyword evidence="12" id="KW-0472">Membrane</keyword>
<keyword evidence="5 13" id="KW-0349">Heme</keyword>
<comment type="pathway">
    <text evidence="3">Secondary metabolite biosynthesis; terpenoid biosynthesis.</text>
</comment>
<dbReference type="Pfam" id="PF00067">
    <property type="entry name" value="p450"/>
    <property type="match status" value="1"/>
</dbReference>
<dbReference type="SUPFAM" id="SSF48264">
    <property type="entry name" value="Cytochrome P450"/>
    <property type="match status" value="1"/>
</dbReference>
<evidence type="ECO:0000256" key="2">
    <source>
        <dbReference type="ARBA" id="ARBA00004370"/>
    </source>
</evidence>
<dbReference type="Proteomes" id="UP000807469">
    <property type="component" value="Unassembled WGS sequence"/>
</dbReference>
<dbReference type="PRINTS" id="PR00463">
    <property type="entry name" value="EP450I"/>
</dbReference>
<dbReference type="PANTHER" id="PTHR24305:SF166">
    <property type="entry name" value="CYTOCHROME P450 12A4, MITOCHONDRIAL-RELATED"/>
    <property type="match status" value="1"/>
</dbReference>
<accession>A0A9P5YRX2</accession>
<dbReference type="InterPro" id="IPR001128">
    <property type="entry name" value="Cyt_P450"/>
</dbReference>
<evidence type="ECO:0000256" key="11">
    <source>
        <dbReference type="ARBA" id="ARBA00023033"/>
    </source>
</evidence>
<dbReference type="GO" id="GO:0016705">
    <property type="term" value="F:oxidoreductase activity, acting on paired donors, with incorporation or reduction of molecular oxygen"/>
    <property type="evidence" value="ECO:0007669"/>
    <property type="project" value="InterPro"/>
</dbReference>
<dbReference type="PANTHER" id="PTHR24305">
    <property type="entry name" value="CYTOCHROME P450"/>
    <property type="match status" value="1"/>
</dbReference>
<evidence type="ECO:0000313" key="15">
    <source>
        <dbReference type="Proteomes" id="UP000807469"/>
    </source>
</evidence>
<dbReference type="GO" id="GO:0005506">
    <property type="term" value="F:iron ion binding"/>
    <property type="evidence" value="ECO:0007669"/>
    <property type="project" value="InterPro"/>
</dbReference>
<keyword evidence="7 13" id="KW-0479">Metal-binding</keyword>
<evidence type="ECO:0000313" key="14">
    <source>
        <dbReference type="EMBL" id="KAF9474753.1"/>
    </source>
</evidence>
<comment type="cofactor">
    <cofactor evidence="1 13">
        <name>heme</name>
        <dbReference type="ChEBI" id="CHEBI:30413"/>
    </cofactor>
</comment>
<protein>
    <submittedName>
        <fullName evidence="14">Cytochrome P450</fullName>
    </submittedName>
</protein>
<dbReference type="InterPro" id="IPR050121">
    <property type="entry name" value="Cytochrome_P450_monoxygenase"/>
</dbReference>
<sequence length="549" mass="62155">MSLPLFQAVGIFAASWLLWKTLKQWVLKSPLDNIPGPRSESFVTGVFGKIFNNNAWAYHQYLAEAFGSTIKVRALFGENELFLFDPKAMHHVFVKDQHIFEETDQFIKGNNLFFGEGLLGTLGEQHRKQRKMLNPVFSIAHMREMLPTFYEVTYKVYYLRDTFSHKLRNGPQEIEVLSWMTRTALELIGQSGLGYSFDNLTEESTPHPFSLAAKALVPTLSKLRYANAYLMPKLSTVGPAWFRRWVVNTLPWKKLHEVRDIVDTLHITSVEIFESKKKALADGDEAVAMQIGRGKDIMSILMKANMSAMKEESLTRDELIGQMSSLIFAAMDTTTSALARLLYLMSVHQDVQDKLRAEIKEAKEQEGGELSYDTVVSLPYLDAICRETLRLYSPVNLARRIARQDVVVPLFTPIKGVDGQEIKEILVPKNTKVTVGLLASNTNAELWGPDVLEWKPERWLNPLPEAVSAAHLPGIYSNLMTFIGGSRACIGFKFSQLEMKVVLMLLVESFKFKPTKDEIFWQMTGITTPVVVGSKKTIPQLPMIVEKVL</sequence>
<keyword evidence="10 13" id="KW-0408">Iron</keyword>
<dbReference type="Gene3D" id="1.10.630.10">
    <property type="entry name" value="Cytochrome P450"/>
    <property type="match status" value="1"/>
</dbReference>
<gene>
    <name evidence="14" type="ORF">BDN70DRAFT_296357</name>
</gene>
<keyword evidence="8" id="KW-1133">Transmembrane helix</keyword>
<comment type="caution">
    <text evidence="14">The sequence shown here is derived from an EMBL/GenBank/DDBJ whole genome shotgun (WGS) entry which is preliminary data.</text>
</comment>
<evidence type="ECO:0000256" key="8">
    <source>
        <dbReference type="ARBA" id="ARBA00022989"/>
    </source>
</evidence>
<dbReference type="EMBL" id="MU155363">
    <property type="protein sequence ID" value="KAF9474753.1"/>
    <property type="molecule type" value="Genomic_DNA"/>
</dbReference>
<dbReference type="CDD" id="cd11069">
    <property type="entry name" value="CYP_FUM15-like"/>
    <property type="match status" value="1"/>
</dbReference>
<evidence type="ECO:0000256" key="12">
    <source>
        <dbReference type="ARBA" id="ARBA00023136"/>
    </source>
</evidence>
<keyword evidence="6" id="KW-0812">Transmembrane</keyword>
<reference evidence="14" key="1">
    <citation type="submission" date="2020-11" db="EMBL/GenBank/DDBJ databases">
        <authorList>
            <consortium name="DOE Joint Genome Institute"/>
            <person name="Ahrendt S."/>
            <person name="Riley R."/>
            <person name="Andreopoulos W."/>
            <person name="Labutti K."/>
            <person name="Pangilinan J."/>
            <person name="Ruiz-Duenas F.J."/>
            <person name="Barrasa J.M."/>
            <person name="Sanchez-Garcia M."/>
            <person name="Camarero S."/>
            <person name="Miyauchi S."/>
            <person name="Serrano A."/>
            <person name="Linde D."/>
            <person name="Babiker R."/>
            <person name="Drula E."/>
            <person name="Ayuso-Fernandez I."/>
            <person name="Pacheco R."/>
            <person name="Padilla G."/>
            <person name="Ferreira P."/>
            <person name="Barriuso J."/>
            <person name="Kellner H."/>
            <person name="Castanera R."/>
            <person name="Alfaro M."/>
            <person name="Ramirez L."/>
            <person name="Pisabarro A.G."/>
            <person name="Kuo A."/>
            <person name="Tritt A."/>
            <person name="Lipzen A."/>
            <person name="He G."/>
            <person name="Yan M."/>
            <person name="Ng V."/>
            <person name="Cullen D."/>
            <person name="Martin F."/>
            <person name="Rosso M.-N."/>
            <person name="Henrissat B."/>
            <person name="Hibbett D."/>
            <person name="Martinez A.T."/>
            <person name="Grigoriev I.V."/>
        </authorList>
    </citation>
    <scope>NUCLEOTIDE SEQUENCE</scope>
    <source>
        <strain evidence="14">CIRM-BRFM 674</strain>
    </source>
</reference>
<dbReference type="OrthoDB" id="1470350at2759"/>
<dbReference type="InterPro" id="IPR036396">
    <property type="entry name" value="Cyt_P450_sf"/>
</dbReference>
<evidence type="ECO:0000256" key="7">
    <source>
        <dbReference type="ARBA" id="ARBA00022723"/>
    </source>
</evidence>
<evidence type="ECO:0000256" key="9">
    <source>
        <dbReference type="ARBA" id="ARBA00023002"/>
    </source>
</evidence>
<evidence type="ECO:0000256" key="10">
    <source>
        <dbReference type="ARBA" id="ARBA00023004"/>
    </source>
</evidence>
<dbReference type="GO" id="GO:0016020">
    <property type="term" value="C:membrane"/>
    <property type="evidence" value="ECO:0007669"/>
    <property type="project" value="UniProtKB-SubCell"/>
</dbReference>
<keyword evidence="11" id="KW-0503">Monooxygenase</keyword>
<dbReference type="PRINTS" id="PR00385">
    <property type="entry name" value="P450"/>
</dbReference>
<evidence type="ECO:0000256" key="5">
    <source>
        <dbReference type="ARBA" id="ARBA00022617"/>
    </source>
</evidence>
<evidence type="ECO:0000256" key="6">
    <source>
        <dbReference type="ARBA" id="ARBA00022692"/>
    </source>
</evidence>
<keyword evidence="15" id="KW-1185">Reference proteome</keyword>
<dbReference type="GO" id="GO:0004497">
    <property type="term" value="F:monooxygenase activity"/>
    <property type="evidence" value="ECO:0007669"/>
    <property type="project" value="UniProtKB-KW"/>
</dbReference>
<evidence type="ECO:0000256" key="4">
    <source>
        <dbReference type="ARBA" id="ARBA00010617"/>
    </source>
</evidence>
<evidence type="ECO:0000256" key="13">
    <source>
        <dbReference type="PIRSR" id="PIRSR602401-1"/>
    </source>
</evidence>
<name>A0A9P5YRX2_9AGAR</name>
<feature type="binding site" description="axial binding residue" evidence="13">
    <location>
        <position position="489"/>
    </location>
    <ligand>
        <name>heme</name>
        <dbReference type="ChEBI" id="CHEBI:30413"/>
    </ligand>
    <ligandPart>
        <name>Fe</name>
        <dbReference type="ChEBI" id="CHEBI:18248"/>
    </ligandPart>
</feature>
<keyword evidence="9" id="KW-0560">Oxidoreductase</keyword>
<comment type="subcellular location">
    <subcellularLocation>
        <location evidence="2">Membrane</location>
    </subcellularLocation>
</comment>
<evidence type="ECO:0000256" key="1">
    <source>
        <dbReference type="ARBA" id="ARBA00001971"/>
    </source>
</evidence>
<comment type="similarity">
    <text evidence="4">Belongs to the cytochrome P450 family.</text>
</comment>
<evidence type="ECO:0000256" key="3">
    <source>
        <dbReference type="ARBA" id="ARBA00004721"/>
    </source>
</evidence>
<proteinExistence type="inferred from homology"/>
<dbReference type="AlphaFoldDB" id="A0A9P5YRX2"/>
<organism evidence="14 15">
    <name type="scientific">Pholiota conissans</name>
    <dbReference type="NCBI Taxonomy" id="109636"/>
    <lineage>
        <taxon>Eukaryota</taxon>
        <taxon>Fungi</taxon>
        <taxon>Dikarya</taxon>
        <taxon>Basidiomycota</taxon>
        <taxon>Agaricomycotina</taxon>
        <taxon>Agaricomycetes</taxon>
        <taxon>Agaricomycetidae</taxon>
        <taxon>Agaricales</taxon>
        <taxon>Agaricineae</taxon>
        <taxon>Strophariaceae</taxon>
        <taxon>Pholiota</taxon>
    </lineage>
</organism>